<comment type="subunit">
    <text evidence="11">Part of an enzyme complex containing four subunits: a flavoprotein, an iron-sulfur protein, plus two membrane-anchoring proteins, SdhC and SdhD. The complex can form homotrimers.</text>
</comment>
<sequence>MSKSPATRATARRERPLSPHLTVYRPPITMTMSIIHRITGGALYFGTLLVALWLMAAASTEATFDLVNWALGSWLGRLVLFGYTWALMHHMLGGVRHLVWDTGAGLEKHTASKIAWATLAGSIALTLLIWIAGYMARGA</sequence>
<dbReference type="PIRSF" id="PIRSF000178">
    <property type="entry name" value="SDH_cyt_b560"/>
    <property type="match status" value="1"/>
</dbReference>
<feature type="binding site" description="axial binding residue" evidence="12">
    <location>
        <position position="90"/>
    </location>
    <ligand>
        <name>heme</name>
        <dbReference type="ChEBI" id="CHEBI:30413"/>
        <note>ligand shared with second transmembrane subunit</note>
    </ligand>
    <ligandPart>
        <name>Fe</name>
        <dbReference type="ChEBI" id="CHEBI:18248"/>
    </ligandPart>
</feature>
<dbReference type="GO" id="GO:0009055">
    <property type="term" value="F:electron transfer activity"/>
    <property type="evidence" value="ECO:0007669"/>
    <property type="project" value="InterPro"/>
</dbReference>
<evidence type="ECO:0000256" key="4">
    <source>
        <dbReference type="ARBA" id="ARBA00020076"/>
    </source>
</evidence>
<dbReference type="CDD" id="cd03499">
    <property type="entry name" value="SQR_TypeC_SdhC"/>
    <property type="match status" value="1"/>
</dbReference>
<evidence type="ECO:0000256" key="9">
    <source>
        <dbReference type="ARBA" id="ARBA00023004"/>
    </source>
</evidence>
<evidence type="ECO:0000256" key="2">
    <source>
        <dbReference type="ARBA" id="ARBA00004141"/>
    </source>
</evidence>
<dbReference type="InterPro" id="IPR014314">
    <property type="entry name" value="Succ_DH_cytb556"/>
</dbReference>
<feature type="transmembrane region" description="Helical" evidence="13">
    <location>
        <begin position="74"/>
        <end position="93"/>
    </location>
</feature>
<keyword evidence="9 12" id="KW-0408">Iron</keyword>
<evidence type="ECO:0000256" key="5">
    <source>
        <dbReference type="ARBA" id="ARBA00022617"/>
    </source>
</evidence>
<evidence type="ECO:0000256" key="12">
    <source>
        <dbReference type="PIRSR" id="PIRSR000178-1"/>
    </source>
</evidence>
<evidence type="ECO:0000256" key="7">
    <source>
        <dbReference type="ARBA" id="ARBA00022723"/>
    </source>
</evidence>
<dbReference type="InterPro" id="IPR000701">
    <property type="entry name" value="SuccDH_FuR_B_TM-su"/>
</dbReference>
<dbReference type="PANTHER" id="PTHR10978:SF5">
    <property type="entry name" value="SUCCINATE DEHYDROGENASE CYTOCHROME B560 SUBUNIT, MITOCHONDRIAL"/>
    <property type="match status" value="1"/>
</dbReference>
<reference evidence="14 15" key="1">
    <citation type="submission" date="2018-09" db="EMBL/GenBank/DDBJ databases">
        <title>Mesorhizobium carmichaelinearum sp. nov. isolated from Carmichaelinea spp. root nodules in New Zealand.</title>
        <authorList>
            <person name="De Meyer S.E."/>
        </authorList>
    </citation>
    <scope>NUCLEOTIDE SEQUENCE [LARGE SCALE GENOMIC DNA]</scope>
    <source>
        <strain evidence="14 15">ICMP19557</strain>
    </source>
</reference>
<keyword evidence="7 12" id="KW-0479">Metal-binding</keyword>
<comment type="caution">
    <text evidence="14">The sequence shown here is derived from an EMBL/GenBank/DDBJ whole genome shotgun (WGS) entry which is preliminary data.</text>
</comment>
<dbReference type="NCBIfam" id="TIGR02970">
    <property type="entry name" value="succ_dehyd_cytB"/>
    <property type="match status" value="1"/>
</dbReference>
<comment type="subcellular location">
    <subcellularLocation>
        <location evidence="2">Membrane</location>
        <topology evidence="2">Multi-pass membrane protein</topology>
    </subcellularLocation>
</comment>
<dbReference type="InterPro" id="IPR034804">
    <property type="entry name" value="SQR/QFR_C/D"/>
</dbReference>
<feature type="transmembrane region" description="Helical" evidence="13">
    <location>
        <begin position="114"/>
        <end position="136"/>
    </location>
</feature>
<keyword evidence="6 13" id="KW-0812">Transmembrane</keyword>
<comment type="similarity">
    <text evidence="3">Belongs to the cytochrome b560 family.</text>
</comment>
<evidence type="ECO:0000256" key="13">
    <source>
        <dbReference type="SAM" id="Phobius"/>
    </source>
</evidence>
<name>A0A3A5KTH4_9HYPH</name>
<evidence type="ECO:0000256" key="3">
    <source>
        <dbReference type="ARBA" id="ARBA00007244"/>
    </source>
</evidence>
<dbReference type="OrthoDB" id="9799441at2"/>
<keyword evidence="5 12" id="KW-0349">Heme</keyword>
<evidence type="ECO:0000256" key="1">
    <source>
        <dbReference type="ARBA" id="ARBA00004050"/>
    </source>
</evidence>
<evidence type="ECO:0000256" key="11">
    <source>
        <dbReference type="ARBA" id="ARBA00025912"/>
    </source>
</evidence>
<dbReference type="PANTHER" id="PTHR10978">
    <property type="entry name" value="SUCCINATE DEHYDROGENASE CYTOCHROME B560 SUBUNIT"/>
    <property type="match status" value="1"/>
</dbReference>
<keyword evidence="10 13" id="KW-0472">Membrane</keyword>
<dbReference type="PROSITE" id="PS01000">
    <property type="entry name" value="SDH_CYT_1"/>
    <property type="match status" value="1"/>
</dbReference>
<comment type="cofactor">
    <cofactor evidence="12">
        <name>heme</name>
        <dbReference type="ChEBI" id="CHEBI:30413"/>
    </cofactor>
    <text evidence="12">The heme is bound between the two transmembrane subunits.</text>
</comment>
<evidence type="ECO:0000313" key="15">
    <source>
        <dbReference type="Proteomes" id="UP000272706"/>
    </source>
</evidence>
<feature type="transmembrane region" description="Helical" evidence="13">
    <location>
        <begin position="34"/>
        <end position="54"/>
    </location>
</feature>
<accession>A0A3A5KTH4</accession>
<evidence type="ECO:0000256" key="8">
    <source>
        <dbReference type="ARBA" id="ARBA00022989"/>
    </source>
</evidence>
<gene>
    <name evidence="14" type="primary">sdhC</name>
    <name evidence="14" type="ORF">D3227_12675</name>
</gene>
<dbReference type="PROSITE" id="PS01001">
    <property type="entry name" value="SDH_CYT_2"/>
    <property type="match status" value="1"/>
</dbReference>
<comment type="function">
    <text evidence="1">Membrane-anchoring subunit of succinate dehydrogenase (SDH).</text>
</comment>
<evidence type="ECO:0000256" key="6">
    <source>
        <dbReference type="ARBA" id="ARBA00022692"/>
    </source>
</evidence>
<organism evidence="14 15">
    <name type="scientific">Mesorhizobium waimense</name>
    <dbReference type="NCBI Taxonomy" id="1300307"/>
    <lineage>
        <taxon>Bacteria</taxon>
        <taxon>Pseudomonadati</taxon>
        <taxon>Pseudomonadota</taxon>
        <taxon>Alphaproteobacteria</taxon>
        <taxon>Hyphomicrobiales</taxon>
        <taxon>Phyllobacteriaceae</taxon>
        <taxon>Mesorhizobium</taxon>
    </lineage>
</organism>
<dbReference type="InterPro" id="IPR018495">
    <property type="entry name" value="Succ_DH_cyt_bsu_CS"/>
</dbReference>
<dbReference type="EMBL" id="QZWZ01000008">
    <property type="protein sequence ID" value="RJT39666.1"/>
    <property type="molecule type" value="Genomic_DNA"/>
</dbReference>
<dbReference type="Proteomes" id="UP000272706">
    <property type="component" value="Unassembled WGS sequence"/>
</dbReference>
<evidence type="ECO:0000313" key="14">
    <source>
        <dbReference type="EMBL" id="RJT39666.1"/>
    </source>
</evidence>
<dbReference type="GO" id="GO:0006099">
    <property type="term" value="P:tricarboxylic acid cycle"/>
    <property type="evidence" value="ECO:0007669"/>
    <property type="project" value="InterPro"/>
</dbReference>
<dbReference type="SUPFAM" id="SSF81343">
    <property type="entry name" value="Fumarate reductase respiratory complex transmembrane subunits"/>
    <property type="match status" value="1"/>
</dbReference>
<keyword evidence="15" id="KW-1185">Reference proteome</keyword>
<dbReference type="Gene3D" id="1.20.1300.10">
    <property type="entry name" value="Fumarate reductase/succinate dehydrogenase, transmembrane subunit"/>
    <property type="match status" value="1"/>
</dbReference>
<keyword evidence="8 13" id="KW-1133">Transmembrane helix</keyword>
<evidence type="ECO:0000256" key="10">
    <source>
        <dbReference type="ARBA" id="ARBA00023136"/>
    </source>
</evidence>
<dbReference type="AlphaFoldDB" id="A0A3A5KTH4"/>
<dbReference type="GO" id="GO:0016020">
    <property type="term" value="C:membrane"/>
    <property type="evidence" value="ECO:0007669"/>
    <property type="project" value="UniProtKB-SubCell"/>
</dbReference>
<dbReference type="RefSeq" id="WP_120014446.1">
    <property type="nucleotide sequence ID" value="NZ_QZWZ01000008.1"/>
</dbReference>
<protein>
    <recommendedName>
        <fullName evidence="4">Succinate dehydrogenase cytochrome b556 subunit</fullName>
    </recommendedName>
</protein>
<dbReference type="Pfam" id="PF01127">
    <property type="entry name" value="Sdh_cyt"/>
    <property type="match status" value="1"/>
</dbReference>
<proteinExistence type="inferred from homology"/>
<dbReference type="GO" id="GO:0046872">
    <property type="term" value="F:metal ion binding"/>
    <property type="evidence" value="ECO:0007669"/>
    <property type="project" value="UniProtKB-KW"/>
</dbReference>